<name>A0ACA9U1H5_BIOOC</name>
<evidence type="ECO:0000313" key="1">
    <source>
        <dbReference type="EMBL" id="CAG9947146.1"/>
    </source>
</evidence>
<reference evidence="1" key="1">
    <citation type="submission" date="2020-04" db="EMBL/GenBank/DDBJ databases">
        <authorList>
            <person name="Broberg M."/>
        </authorList>
    </citation>
    <scope>NUCLEOTIDE SEQUENCE</scope>
</reference>
<sequence length="570" mass="64184">MFTLESQDDWTAAIIHANLFRYGEPVIQMASSGGSRSRNGCYTCRVRKKKCDEQHPRCGSCTIRNLECYGFDTPPPDWMQGKQNWKEVMATSEARHLQSIAETQYKARRRSGQVVSRPEAGQLVSGGKPPTIPVPIWWDGGVCSSLPTQKSPLQDACLLKIYLEFVFPVQFTFCPLSAPADHRWLMSGLCSNPARYQGALSVSACFDASLKEPQRIDGIGLSVEVAQRKAVAVQGLQALVTRFHQQRVVPKDMIRVAIQMLEVMHQLLSLEVFSMLEGTWQMHHQATMILLEAIQNYNDAGSLDQGRASSLSSPLDIALGDFSCPDTQRTLEFHVTCVVWIDVIACATYGSPSRDVRRFNYIPYLRTNKLKTQGIMGCHSTVMASIAEITHLADWKIAQIQSKSLDAEELSSRAAAISLQLMEQVHELETQSKVNLDDLEARSRLVTLQFACAAQVYLHVVLYGFDIGHPELVRLVRRGLEGLEALPFGLIIRANWAFTIIGCFAHEDLHERFRKPIKSLMEHKRPLGMTWKGLMVMEECWRLRKCQPELNNNCDWRMAMKSLGSQVLLV</sequence>
<gene>
    <name evidence="1" type="ORF">CRV2_00013258</name>
</gene>
<organism evidence="1 2">
    <name type="scientific">Clonostachys rosea f. rosea IK726</name>
    <dbReference type="NCBI Taxonomy" id="1349383"/>
    <lineage>
        <taxon>Eukaryota</taxon>
        <taxon>Fungi</taxon>
        <taxon>Dikarya</taxon>
        <taxon>Ascomycota</taxon>
        <taxon>Pezizomycotina</taxon>
        <taxon>Sordariomycetes</taxon>
        <taxon>Hypocreomycetidae</taxon>
        <taxon>Hypocreales</taxon>
        <taxon>Bionectriaceae</taxon>
        <taxon>Clonostachys</taxon>
    </lineage>
</organism>
<accession>A0ACA9U1H5</accession>
<dbReference type="Proteomes" id="UP000836387">
    <property type="component" value="Unassembled WGS sequence"/>
</dbReference>
<protein>
    <submittedName>
        <fullName evidence="1">Uncharacterized protein</fullName>
    </submittedName>
</protein>
<comment type="caution">
    <text evidence="1">The sequence shown here is derived from an EMBL/GenBank/DDBJ whole genome shotgun (WGS) entry which is preliminary data.</text>
</comment>
<dbReference type="EMBL" id="CADEHS020000011">
    <property type="protein sequence ID" value="CAG9947146.1"/>
    <property type="molecule type" value="Genomic_DNA"/>
</dbReference>
<keyword evidence="2" id="KW-1185">Reference proteome</keyword>
<reference evidence="1" key="2">
    <citation type="submission" date="2021-10" db="EMBL/GenBank/DDBJ databases">
        <authorList>
            <person name="Piombo E."/>
        </authorList>
    </citation>
    <scope>NUCLEOTIDE SEQUENCE</scope>
</reference>
<evidence type="ECO:0000313" key="2">
    <source>
        <dbReference type="Proteomes" id="UP000836387"/>
    </source>
</evidence>
<proteinExistence type="predicted"/>